<dbReference type="CDD" id="cd01949">
    <property type="entry name" value="GGDEF"/>
    <property type="match status" value="1"/>
</dbReference>
<dbReference type="Gene3D" id="3.30.70.270">
    <property type="match status" value="1"/>
</dbReference>
<keyword evidence="5" id="KW-1185">Reference proteome</keyword>
<dbReference type="EC" id="2.7.7.65" evidence="1"/>
<dbReference type="Gene3D" id="3.30.450.20">
    <property type="entry name" value="PAS domain"/>
    <property type="match status" value="2"/>
</dbReference>
<feature type="domain" description="GGDEF" evidence="3">
    <location>
        <begin position="379"/>
        <end position="509"/>
    </location>
</feature>
<evidence type="ECO:0000256" key="1">
    <source>
        <dbReference type="ARBA" id="ARBA00012528"/>
    </source>
</evidence>
<evidence type="ECO:0000259" key="3">
    <source>
        <dbReference type="PROSITE" id="PS50887"/>
    </source>
</evidence>
<evidence type="ECO:0000256" key="2">
    <source>
        <dbReference type="ARBA" id="ARBA00034247"/>
    </source>
</evidence>
<dbReference type="InterPro" id="IPR000160">
    <property type="entry name" value="GGDEF_dom"/>
</dbReference>
<dbReference type="InterPro" id="IPR043128">
    <property type="entry name" value="Rev_trsase/Diguanyl_cyclase"/>
</dbReference>
<protein>
    <recommendedName>
        <fullName evidence="1">diguanylate cyclase</fullName>
        <ecNumber evidence="1">2.7.7.65</ecNumber>
    </recommendedName>
</protein>
<accession>A0ABS2U9Q5</accession>
<reference evidence="4 5" key="1">
    <citation type="submission" date="2021-02" db="EMBL/GenBank/DDBJ databases">
        <title>Leptospira ainlahdjerensis sp. nov., Leptospira ainazelensis sp. nov., Leptospira abararensis sp. nov. and Leptospira chreensis sp. nov., four new species isolated from water sources in Algeria.</title>
        <authorList>
            <person name="Amara Korba A."/>
            <person name="Kainiu M."/>
            <person name="Vincent A.T."/>
            <person name="Mariet J.-F."/>
            <person name="Veyrier F.J."/>
            <person name="Goarant C."/>
            <person name="Picardeau M."/>
        </authorList>
    </citation>
    <scope>NUCLEOTIDE SEQUENCE [LARGE SCALE GENOMIC DNA]</scope>
    <source>
        <strain evidence="4 5">201903070</strain>
    </source>
</reference>
<dbReference type="Proteomes" id="UP000724686">
    <property type="component" value="Unassembled WGS sequence"/>
</dbReference>
<dbReference type="InterPro" id="IPR050469">
    <property type="entry name" value="Diguanylate_Cyclase"/>
</dbReference>
<evidence type="ECO:0000313" key="4">
    <source>
        <dbReference type="EMBL" id="MBM9577098.1"/>
    </source>
</evidence>
<sequence length="523" mass="59897">MERKRIWAAFVFVILLMLATLSYEIHRTLFNTQQVISLRTNLMRDYFKKFEVQVQAFAVTFSDNLNKNSRMGEHPTLDVRFDKQIGKNLRSIQSIAYARKKIPFVGELFIENGLFADTLNSSLSKEMLGVFSLDGQMQVLTKENREIVRSYYTSRQNFFYSFPKGSWRDPYIIKDLCSYIFLLNVSDCSRFGHSLQISGFYNDPSVKNLIVSFSEPVFWKGKVIGAVSVDVSLEKAHLILNSGVSKGESYLLDSRDHCIGKGESCDLSDFSVRITPDSYQKLNMTGKYFWTAYKVIEGKMVLIHKISILEFIYLSLKNLIPYWALILTLSTLMILNSKLKKSLKTVSHLSNSDYLTGISNRRYFLSSVQNYLTLNRKGEPWAVLMVDIDFFKNVNDRFGHDMGDLVLVQVARLIDSIVLKPNFVSRWGGEEFAILLCNVDPETSFQLAEFLRKEVEQRIFLKDGSPVTLSIGVAEGKIGGTFEEACTKADRALYQAKENGRNRVFQERNIGCRNNFRGNAESF</sequence>
<comment type="catalytic activity">
    <reaction evidence="2">
        <text>2 GTP = 3',3'-c-di-GMP + 2 diphosphate</text>
        <dbReference type="Rhea" id="RHEA:24898"/>
        <dbReference type="ChEBI" id="CHEBI:33019"/>
        <dbReference type="ChEBI" id="CHEBI:37565"/>
        <dbReference type="ChEBI" id="CHEBI:58805"/>
        <dbReference type="EC" id="2.7.7.65"/>
    </reaction>
</comment>
<comment type="caution">
    <text evidence="4">The sequence shown here is derived from an EMBL/GenBank/DDBJ whole genome shotgun (WGS) entry which is preliminary data.</text>
</comment>
<dbReference type="PANTHER" id="PTHR45138:SF9">
    <property type="entry name" value="DIGUANYLATE CYCLASE DGCM-RELATED"/>
    <property type="match status" value="1"/>
</dbReference>
<dbReference type="Pfam" id="PF00990">
    <property type="entry name" value="GGDEF"/>
    <property type="match status" value="1"/>
</dbReference>
<dbReference type="NCBIfam" id="TIGR00254">
    <property type="entry name" value="GGDEF"/>
    <property type="match status" value="1"/>
</dbReference>
<dbReference type="PANTHER" id="PTHR45138">
    <property type="entry name" value="REGULATORY COMPONENTS OF SENSORY TRANSDUCTION SYSTEM"/>
    <property type="match status" value="1"/>
</dbReference>
<evidence type="ECO:0000313" key="5">
    <source>
        <dbReference type="Proteomes" id="UP000724686"/>
    </source>
</evidence>
<dbReference type="SUPFAM" id="SSF55073">
    <property type="entry name" value="Nucleotide cyclase"/>
    <property type="match status" value="1"/>
</dbReference>
<dbReference type="RefSeq" id="WP_205279245.1">
    <property type="nucleotide sequence ID" value="NZ_JAFFPU010000030.1"/>
</dbReference>
<gene>
    <name evidence="4" type="ORF">JWG45_08015</name>
</gene>
<dbReference type="EMBL" id="JAFFPU010000030">
    <property type="protein sequence ID" value="MBM9577098.1"/>
    <property type="molecule type" value="Genomic_DNA"/>
</dbReference>
<proteinExistence type="predicted"/>
<dbReference type="SMART" id="SM00267">
    <property type="entry name" value="GGDEF"/>
    <property type="match status" value="1"/>
</dbReference>
<dbReference type="PROSITE" id="PS50887">
    <property type="entry name" value="GGDEF"/>
    <property type="match status" value="1"/>
</dbReference>
<name>A0ABS2U9Q5_9LEPT</name>
<organism evidence="4 5">
    <name type="scientific">Leptospira ainlahdjerensis</name>
    <dbReference type="NCBI Taxonomy" id="2810033"/>
    <lineage>
        <taxon>Bacteria</taxon>
        <taxon>Pseudomonadati</taxon>
        <taxon>Spirochaetota</taxon>
        <taxon>Spirochaetia</taxon>
        <taxon>Leptospirales</taxon>
        <taxon>Leptospiraceae</taxon>
        <taxon>Leptospira</taxon>
    </lineage>
</organism>
<dbReference type="InterPro" id="IPR029787">
    <property type="entry name" value="Nucleotide_cyclase"/>
</dbReference>